<evidence type="ECO:0000313" key="4">
    <source>
        <dbReference type="Proteomes" id="UP000322658"/>
    </source>
</evidence>
<proteinExistence type="predicted"/>
<evidence type="ECO:0000259" key="2">
    <source>
        <dbReference type="Pfam" id="PF09374"/>
    </source>
</evidence>
<dbReference type="Proteomes" id="UP000322658">
    <property type="component" value="Unassembled WGS sequence"/>
</dbReference>
<dbReference type="PROSITE" id="PS00018">
    <property type="entry name" value="EF_HAND_1"/>
    <property type="match status" value="1"/>
</dbReference>
<dbReference type="AlphaFoldDB" id="A0A5B3GUF6"/>
<dbReference type="EMBL" id="VVXJ01000005">
    <property type="protein sequence ID" value="KAA2377140.1"/>
    <property type="molecule type" value="Genomic_DNA"/>
</dbReference>
<dbReference type="InterPro" id="IPR023346">
    <property type="entry name" value="Lysozyme-like_dom_sf"/>
</dbReference>
<dbReference type="InterPro" id="IPR018537">
    <property type="entry name" value="Peptidoglycan-bd_3"/>
</dbReference>
<feature type="domain" description="Peptidoglycan binding" evidence="2">
    <location>
        <begin position="101"/>
        <end position="165"/>
    </location>
</feature>
<organism evidence="3 4">
    <name type="scientific">Alistipes shahii</name>
    <dbReference type="NCBI Taxonomy" id="328814"/>
    <lineage>
        <taxon>Bacteria</taxon>
        <taxon>Pseudomonadati</taxon>
        <taxon>Bacteroidota</taxon>
        <taxon>Bacteroidia</taxon>
        <taxon>Bacteroidales</taxon>
        <taxon>Rikenellaceae</taxon>
        <taxon>Alistipes</taxon>
    </lineage>
</organism>
<dbReference type="RefSeq" id="WP_022061458.1">
    <property type="nucleotide sequence ID" value="NZ_CAUENT010000054.1"/>
</dbReference>
<name>A0A5B3GUF6_9BACT</name>
<feature type="domain" description="TtsA-like Glycoside hydrolase family 108" evidence="1">
    <location>
        <begin position="9"/>
        <end position="98"/>
    </location>
</feature>
<dbReference type="SUPFAM" id="SSF53955">
    <property type="entry name" value="Lysozyme-like"/>
    <property type="match status" value="1"/>
</dbReference>
<protein>
    <submittedName>
        <fullName evidence="3">Peptidoglycan domain protein</fullName>
    </submittedName>
</protein>
<evidence type="ECO:0000259" key="1">
    <source>
        <dbReference type="Pfam" id="PF05838"/>
    </source>
</evidence>
<comment type="caution">
    <text evidence="3">The sequence shown here is derived from an EMBL/GenBank/DDBJ whole genome shotgun (WGS) entry which is preliminary data.</text>
</comment>
<dbReference type="InterPro" id="IPR008565">
    <property type="entry name" value="TtsA-like_GH18_dom"/>
</dbReference>
<sequence>MADAQKLVPFILSWEGGYVNDPDDVGGATNKGITIATWRLHGCDNDGDGDIDADDLRIITNEQWMEIFKCQYWDRWKADEIENQSIANIVVDWVWASGVHGIKQVQKILGVEVDGIVGRKTLAALNSRPADPLFHQIQAARIAFVENIVRRKPSQRKFLRGWKNRILAIKFEP</sequence>
<dbReference type="InterPro" id="IPR018247">
    <property type="entry name" value="EF_Hand_1_Ca_BS"/>
</dbReference>
<accession>A0A5B3GUF6</accession>
<dbReference type="Pfam" id="PF05838">
    <property type="entry name" value="Glyco_hydro_108"/>
    <property type="match status" value="1"/>
</dbReference>
<dbReference type="Gene3D" id="1.20.141.10">
    <property type="entry name" value="Chitosanase, subunit A, domain 1"/>
    <property type="match status" value="1"/>
</dbReference>
<gene>
    <name evidence="3" type="ORF">F2Y07_03105</name>
</gene>
<reference evidence="3 4" key="1">
    <citation type="journal article" date="2019" name="Nat. Med.">
        <title>A library of human gut bacterial isolates paired with longitudinal multiomics data enables mechanistic microbiome research.</title>
        <authorList>
            <person name="Poyet M."/>
            <person name="Groussin M."/>
            <person name="Gibbons S.M."/>
            <person name="Avila-Pacheco J."/>
            <person name="Jiang X."/>
            <person name="Kearney S.M."/>
            <person name="Perrotta A.R."/>
            <person name="Berdy B."/>
            <person name="Zhao S."/>
            <person name="Lieberman T.D."/>
            <person name="Swanson P.K."/>
            <person name="Smith M."/>
            <person name="Roesemann S."/>
            <person name="Alexander J.E."/>
            <person name="Rich S.A."/>
            <person name="Livny J."/>
            <person name="Vlamakis H."/>
            <person name="Clish C."/>
            <person name="Bullock K."/>
            <person name="Deik A."/>
            <person name="Scott J."/>
            <person name="Pierce K.A."/>
            <person name="Xavier R.J."/>
            <person name="Alm E.J."/>
        </authorList>
    </citation>
    <scope>NUCLEOTIDE SEQUENCE [LARGE SCALE GENOMIC DNA]</scope>
    <source>
        <strain evidence="3 4">BIOML-A1</strain>
    </source>
</reference>
<evidence type="ECO:0000313" key="3">
    <source>
        <dbReference type="EMBL" id="KAA2377140.1"/>
    </source>
</evidence>
<dbReference type="CDD" id="cd13926">
    <property type="entry name" value="N-acetylmuramidase_GH108"/>
    <property type="match status" value="1"/>
</dbReference>
<dbReference type="Pfam" id="PF09374">
    <property type="entry name" value="PG_binding_3"/>
    <property type="match status" value="1"/>
</dbReference>